<sequence length="363" mass="38886">MFAYLRAMIDQRMAAAQQSLNQAIATRDGLRAEVTRLAALVPPLESAHSQAISGAVSATVALNAAQQVLGQRTAERDATIPPRDAAYEAVVEHGGNEPPRETQTGKPNPAWARWKNQMDDLQAVLAAKQAVLDAANTALNNARAARDTAAGNLNAANAAVQQAKSRVDEAKANVVTAQQRADASEGGITAARLVVEGIMAEYAALDARAARLVAEPLDTAVLRPAAEAELADLLATRRRRFNLRVQLGAHLTTKGTLLAAQDLAVDEVELIRREMAEWQYAAGWPATAAIRAVLETVVTESRQQRTRPVSERTDNLDNARNHLTNQLAALRAVLVQATAVRDTRQAILNGLAQQIAEHQEVGV</sequence>
<dbReference type="EMBL" id="AP022870">
    <property type="protein sequence ID" value="BCB78362.1"/>
    <property type="molecule type" value="Genomic_DNA"/>
</dbReference>
<evidence type="ECO:0000313" key="3">
    <source>
        <dbReference type="Proteomes" id="UP000502508"/>
    </source>
</evidence>
<feature type="coiled-coil region" evidence="1">
    <location>
        <begin position="153"/>
        <end position="180"/>
    </location>
</feature>
<reference evidence="2 3" key="1">
    <citation type="submission" date="2020-03" db="EMBL/GenBank/DDBJ databases">
        <title>Whole genome shotgun sequence of Phytohabitans flavus NBRC 107702.</title>
        <authorList>
            <person name="Komaki H."/>
            <person name="Tamura T."/>
        </authorList>
    </citation>
    <scope>NUCLEOTIDE SEQUENCE [LARGE SCALE GENOMIC DNA]</scope>
    <source>
        <strain evidence="2 3">NBRC 107702</strain>
    </source>
</reference>
<accession>A0A6F8XWX4</accession>
<name>A0A6F8XWX4_9ACTN</name>
<organism evidence="2 3">
    <name type="scientific">Phytohabitans flavus</name>
    <dbReference type="NCBI Taxonomy" id="1076124"/>
    <lineage>
        <taxon>Bacteria</taxon>
        <taxon>Bacillati</taxon>
        <taxon>Actinomycetota</taxon>
        <taxon>Actinomycetes</taxon>
        <taxon>Micromonosporales</taxon>
        <taxon>Micromonosporaceae</taxon>
    </lineage>
</organism>
<dbReference type="Gene3D" id="1.20.120.330">
    <property type="entry name" value="Nucleotidyltransferases domain 2"/>
    <property type="match status" value="1"/>
</dbReference>
<gene>
    <name evidence="2" type="ORF">Pflav_047720</name>
</gene>
<keyword evidence="3" id="KW-1185">Reference proteome</keyword>
<dbReference type="Proteomes" id="UP000502508">
    <property type="component" value="Chromosome"/>
</dbReference>
<protein>
    <submittedName>
        <fullName evidence="2">Uncharacterized protein</fullName>
    </submittedName>
</protein>
<keyword evidence="1" id="KW-0175">Coiled coil</keyword>
<evidence type="ECO:0000256" key="1">
    <source>
        <dbReference type="SAM" id="Coils"/>
    </source>
</evidence>
<proteinExistence type="predicted"/>
<dbReference type="AlphaFoldDB" id="A0A6F8XWX4"/>
<evidence type="ECO:0000313" key="2">
    <source>
        <dbReference type="EMBL" id="BCB78362.1"/>
    </source>
</evidence>
<reference evidence="2 3" key="2">
    <citation type="submission" date="2020-03" db="EMBL/GenBank/DDBJ databases">
        <authorList>
            <person name="Ichikawa N."/>
            <person name="Kimura A."/>
            <person name="Kitahashi Y."/>
            <person name="Uohara A."/>
        </authorList>
    </citation>
    <scope>NUCLEOTIDE SEQUENCE [LARGE SCALE GENOMIC DNA]</scope>
    <source>
        <strain evidence="2 3">NBRC 107702</strain>
    </source>
</reference>
<dbReference type="KEGG" id="pfla:Pflav_047720"/>